<dbReference type="InterPro" id="IPR000944">
    <property type="entry name" value="Tscrpt_reg_Rrf2"/>
</dbReference>
<dbReference type="PROSITE" id="PS01332">
    <property type="entry name" value="HTH_RRF2_1"/>
    <property type="match status" value="1"/>
</dbReference>
<dbReference type="GO" id="GO:0003677">
    <property type="term" value="F:DNA binding"/>
    <property type="evidence" value="ECO:0007669"/>
    <property type="project" value="UniProtKB-KW"/>
</dbReference>
<reference evidence="2 3" key="1">
    <citation type="journal article" date="2016" name="Nat. Commun.">
        <title>Thousands of microbial genomes shed light on interconnected biogeochemical processes in an aquifer system.</title>
        <authorList>
            <person name="Anantharaman K."/>
            <person name="Brown C.T."/>
            <person name="Hug L.A."/>
            <person name="Sharon I."/>
            <person name="Castelle C.J."/>
            <person name="Probst A.J."/>
            <person name="Thomas B.C."/>
            <person name="Singh A."/>
            <person name="Wilkins M.J."/>
            <person name="Karaoz U."/>
            <person name="Brodie E.L."/>
            <person name="Williams K.H."/>
            <person name="Hubbard S.S."/>
            <person name="Banfield J.F."/>
        </authorList>
    </citation>
    <scope>NUCLEOTIDE SEQUENCE [LARGE SCALE GENOMIC DNA]</scope>
</reference>
<dbReference type="AlphaFoldDB" id="A0A1F7F036"/>
<dbReference type="NCBIfam" id="TIGR00738">
    <property type="entry name" value="rrf2_super"/>
    <property type="match status" value="1"/>
</dbReference>
<dbReference type="InterPro" id="IPR030489">
    <property type="entry name" value="TR_Rrf2-type_CS"/>
</dbReference>
<dbReference type="Pfam" id="PF02082">
    <property type="entry name" value="Rrf2"/>
    <property type="match status" value="1"/>
</dbReference>
<dbReference type="Proteomes" id="UP000179243">
    <property type="component" value="Unassembled WGS sequence"/>
</dbReference>
<organism evidence="2 3">
    <name type="scientific">Candidatus Raymondbacteria bacterium RIFOXYD12_FULL_49_13</name>
    <dbReference type="NCBI Taxonomy" id="1817890"/>
    <lineage>
        <taxon>Bacteria</taxon>
        <taxon>Raymondiibacteriota</taxon>
    </lineage>
</organism>
<comment type="caution">
    <text evidence="2">The sequence shown here is derived from an EMBL/GenBank/DDBJ whole genome shotgun (WGS) entry which is preliminary data.</text>
</comment>
<evidence type="ECO:0000256" key="1">
    <source>
        <dbReference type="ARBA" id="ARBA00023125"/>
    </source>
</evidence>
<proteinExistence type="predicted"/>
<protein>
    <recommendedName>
        <fullName evidence="4">Rrf2 family transcriptional regulator</fullName>
    </recommendedName>
</protein>
<sequence length="130" mass="14608">MKVSTKGRYALRAVIDLADHSEKGHVYLKDIARRQDLSIKYLEAIFTKLKKKGLLKSRRGVKGGYALARPAKALSVHDIVTAMEGPLSIVPCVFHGNCARIKRCRTKSLWADLTRQIETIMKKTLVADFL</sequence>
<accession>A0A1F7F036</accession>
<dbReference type="PROSITE" id="PS51197">
    <property type="entry name" value="HTH_RRF2_2"/>
    <property type="match status" value="1"/>
</dbReference>
<gene>
    <name evidence="2" type="ORF">A2519_00265</name>
</gene>
<evidence type="ECO:0000313" key="2">
    <source>
        <dbReference type="EMBL" id="OGJ99971.1"/>
    </source>
</evidence>
<dbReference type="PANTHER" id="PTHR33221:SF5">
    <property type="entry name" value="HTH-TYPE TRANSCRIPTIONAL REGULATOR ISCR"/>
    <property type="match status" value="1"/>
</dbReference>
<dbReference type="InterPro" id="IPR036390">
    <property type="entry name" value="WH_DNA-bd_sf"/>
</dbReference>
<dbReference type="GO" id="GO:0003700">
    <property type="term" value="F:DNA-binding transcription factor activity"/>
    <property type="evidence" value="ECO:0007669"/>
    <property type="project" value="TreeGrafter"/>
</dbReference>
<dbReference type="SUPFAM" id="SSF46785">
    <property type="entry name" value="Winged helix' DNA-binding domain"/>
    <property type="match status" value="1"/>
</dbReference>
<dbReference type="EMBL" id="MFYX01000157">
    <property type="protein sequence ID" value="OGJ99971.1"/>
    <property type="molecule type" value="Genomic_DNA"/>
</dbReference>
<evidence type="ECO:0008006" key="4">
    <source>
        <dbReference type="Google" id="ProtNLM"/>
    </source>
</evidence>
<name>A0A1F7F036_UNCRA</name>
<dbReference type="GO" id="GO:0005829">
    <property type="term" value="C:cytosol"/>
    <property type="evidence" value="ECO:0007669"/>
    <property type="project" value="TreeGrafter"/>
</dbReference>
<evidence type="ECO:0000313" key="3">
    <source>
        <dbReference type="Proteomes" id="UP000179243"/>
    </source>
</evidence>
<dbReference type="PANTHER" id="PTHR33221">
    <property type="entry name" value="WINGED HELIX-TURN-HELIX TRANSCRIPTIONAL REGULATOR, RRF2 FAMILY"/>
    <property type="match status" value="1"/>
</dbReference>
<dbReference type="InterPro" id="IPR036388">
    <property type="entry name" value="WH-like_DNA-bd_sf"/>
</dbReference>
<dbReference type="Gene3D" id="1.10.10.10">
    <property type="entry name" value="Winged helix-like DNA-binding domain superfamily/Winged helix DNA-binding domain"/>
    <property type="match status" value="1"/>
</dbReference>
<keyword evidence="1" id="KW-0238">DNA-binding</keyword>